<dbReference type="Proteomes" id="UP000291343">
    <property type="component" value="Unassembled WGS sequence"/>
</dbReference>
<gene>
    <name evidence="9" type="ORF">LSTR_LSTR003257</name>
</gene>
<feature type="region of interest" description="Disordered" evidence="6">
    <location>
        <begin position="135"/>
        <end position="182"/>
    </location>
</feature>
<keyword evidence="7" id="KW-1133">Transmembrane helix</keyword>
<feature type="repeat" description="TPR" evidence="5">
    <location>
        <begin position="278"/>
        <end position="311"/>
    </location>
</feature>
<dbReference type="PROSITE" id="PS50005">
    <property type="entry name" value="TPR"/>
    <property type="match status" value="2"/>
</dbReference>
<dbReference type="PANTHER" id="PTHR45984:SF1">
    <property type="entry name" value="SPAG1 AXONEMAL DYNEIN ASSEMBLY FACTOR"/>
    <property type="match status" value="1"/>
</dbReference>
<dbReference type="GO" id="GO:0006626">
    <property type="term" value="P:protein targeting to mitochondrion"/>
    <property type="evidence" value="ECO:0007669"/>
    <property type="project" value="TreeGrafter"/>
</dbReference>
<dbReference type="Pfam" id="PF13877">
    <property type="entry name" value="RPAP3_C"/>
    <property type="match status" value="1"/>
</dbReference>
<evidence type="ECO:0000259" key="8">
    <source>
        <dbReference type="Pfam" id="PF13877"/>
    </source>
</evidence>
<dbReference type="EMBL" id="QKKF02000897">
    <property type="protein sequence ID" value="RZF48877.1"/>
    <property type="molecule type" value="Genomic_DNA"/>
</dbReference>
<dbReference type="InterPro" id="IPR025986">
    <property type="entry name" value="RPAP3-like_C"/>
</dbReference>
<comment type="caution">
    <text evidence="9">The sequence shown here is derived from an EMBL/GenBank/DDBJ whole genome shotgun (WGS) entry which is preliminary data.</text>
</comment>
<evidence type="ECO:0000256" key="1">
    <source>
        <dbReference type="ARBA" id="ARBA00004496"/>
    </source>
</evidence>
<dbReference type="InterPro" id="IPR019734">
    <property type="entry name" value="TPR_rpt"/>
</dbReference>
<evidence type="ECO:0000256" key="5">
    <source>
        <dbReference type="PROSITE-ProRule" id="PRU00339"/>
    </source>
</evidence>
<keyword evidence="2" id="KW-0963">Cytoplasm</keyword>
<dbReference type="InParanoid" id="A0A482XTW8"/>
<evidence type="ECO:0000256" key="2">
    <source>
        <dbReference type="ARBA" id="ARBA00022490"/>
    </source>
</evidence>
<name>A0A482XTW8_LAOST</name>
<evidence type="ECO:0000256" key="6">
    <source>
        <dbReference type="SAM" id="MobiDB-lite"/>
    </source>
</evidence>
<dbReference type="SUPFAM" id="SSF48452">
    <property type="entry name" value="TPR-like"/>
    <property type="match status" value="1"/>
</dbReference>
<evidence type="ECO:0000256" key="7">
    <source>
        <dbReference type="SAM" id="Phobius"/>
    </source>
</evidence>
<dbReference type="GO" id="GO:0005739">
    <property type="term" value="C:mitochondrion"/>
    <property type="evidence" value="ECO:0007669"/>
    <property type="project" value="TreeGrafter"/>
</dbReference>
<dbReference type="OrthoDB" id="2942533at2759"/>
<dbReference type="InterPro" id="IPR011990">
    <property type="entry name" value="TPR-like_helical_dom_sf"/>
</dbReference>
<feature type="transmembrane region" description="Helical" evidence="7">
    <location>
        <begin position="6"/>
        <end position="23"/>
    </location>
</feature>
<comment type="subcellular location">
    <subcellularLocation>
        <location evidence="1">Cytoplasm</location>
    </subcellularLocation>
</comment>
<keyword evidence="4 5" id="KW-0802">TPR repeat</keyword>
<evidence type="ECO:0000256" key="3">
    <source>
        <dbReference type="ARBA" id="ARBA00022737"/>
    </source>
</evidence>
<evidence type="ECO:0000313" key="10">
    <source>
        <dbReference type="Proteomes" id="UP000291343"/>
    </source>
</evidence>
<dbReference type="Gene3D" id="1.25.40.10">
    <property type="entry name" value="Tetratricopeptide repeat domain"/>
    <property type="match status" value="1"/>
</dbReference>
<feature type="domain" description="RNA-polymerase II-associated protein 3-like C-terminal" evidence="8">
    <location>
        <begin position="605"/>
        <end position="695"/>
    </location>
</feature>
<keyword evidence="7" id="KW-0812">Transmembrane</keyword>
<protein>
    <recommendedName>
        <fullName evidence="8">RNA-polymerase II-associated protein 3-like C-terminal domain-containing protein</fullName>
    </recommendedName>
</protein>
<keyword evidence="7" id="KW-0472">Membrane</keyword>
<keyword evidence="3" id="KW-0677">Repeat</keyword>
<feature type="region of interest" description="Disordered" evidence="6">
    <location>
        <begin position="206"/>
        <end position="225"/>
    </location>
</feature>
<evidence type="ECO:0000313" key="9">
    <source>
        <dbReference type="EMBL" id="RZF48877.1"/>
    </source>
</evidence>
<dbReference type="PANTHER" id="PTHR45984">
    <property type="entry name" value="RNA (RNA) POLYMERASE II ASSOCIATED PROTEIN HOMOLOG"/>
    <property type="match status" value="1"/>
</dbReference>
<proteinExistence type="predicted"/>
<dbReference type="GO" id="GO:0005829">
    <property type="term" value="C:cytosol"/>
    <property type="evidence" value="ECO:0007669"/>
    <property type="project" value="TreeGrafter"/>
</dbReference>
<dbReference type="AlphaFoldDB" id="A0A482XTW8"/>
<evidence type="ECO:0000256" key="4">
    <source>
        <dbReference type="ARBA" id="ARBA00022803"/>
    </source>
</evidence>
<dbReference type="GO" id="GO:0031072">
    <property type="term" value="F:heat shock protein binding"/>
    <property type="evidence" value="ECO:0007669"/>
    <property type="project" value="TreeGrafter"/>
</dbReference>
<keyword evidence="10" id="KW-1185">Reference proteome</keyword>
<dbReference type="STRING" id="195883.A0A482XTW8"/>
<accession>A0A482XTW8</accession>
<organism evidence="9 10">
    <name type="scientific">Laodelphax striatellus</name>
    <name type="common">Small brown planthopper</name>
    <name type="synonym">Delphax striatella</name>
    <dbReference type="NCBI Taxonomy" id="195883"/>
    <lineage>
        <taxon>Eukaryota</taxon>
        <taxon>Metazoa</taxon>
        <taxon>Ecdysozoa</taxon>
        <taxon>Arthropoda</taxon>
        <taxon>Hexapoda</taxon>
        <taxon>Insecta</taxon>
        <taxon>Pterygota</taxon>
        <taxon>Neoptera</taxon>
        <taxon>Paraneoptera</taxon>
        <taxon>Hemiptera</taxon>
        <taxon>Auchenorrhyncha</taxon>
        <taxon>Fulgoroidea</taxon>
        <taxon>Delphacidae</taxon>
        <taxon>Criomorphinae</taxon>
        <taxon>Laodelphax</taxon>
    </lineage>
</organism>
<sequence>MLFYLIVYSTLSFLLVIVDYLWFAMTNNKGDNITNKRSEKKNLLDKYELTVDKLDFQYVEQCKNVGELEKICKVLRSGEEGFYPDLQKRAEDCLRKLSPNNRIFRVEEPILRREDLPKSQRDEIEKEIESFKCEISSKDEQLQNSNNVPEEGLHPPIRRVKPKQKKIEESKKPSKKPVMSDYSTWDKYDADSEIIKMDLEEERKKAQAEADAKKQKPQLSAEDKRIEDVIKQSESLSETEKSVLALREKDRGNDYYKVADFDEAIRYYTASIAIHPNAVAYSNRAACYLKLSKYELALSDANDSLRLEPLNTKALFRRGVCLQHKLLYDEALADFHTVLEREPHNVMVRHMADRLAQQCAEMPRKVRMLIEDEDSSERKLVEISEEEAKNNEKKGCEVNEFGLAKSMCRCYGRPAFLNSPNTNAIAEHLLCGPDTTHNPININSTLVVNNTLNENGNVVEGAKVVEIEDESKETSKILFSNTVATPPPQKIKIVETAGNEVSCSKRKSVVKDMRKSQNGNDMDLNDRMNDMKVDDVLVSDDRNHKIINENSILNCSGDSNLNPGATSTDNTVMSDVFNTGAIRRPASICVADKYQKKSTDLTSPMTPHKYYTICSSMRSAAEFGRILRNTDPKQLDHLLSNKLDEQMLSNMVHALATEFDLNAESDVKSVGSYLQSISKLQRVGFIAMLLESETKQVLKNLINKVGGQSSPALLNTFSLNCST</sequence>
<reference evidence="9 10" key="1">
    <citation type="journal article" date="2017" name="Gigascience">
        <title>Genome sequence of the small brown planthopper, Laodelphax striatellus.</title>
        <authorList>
            <person name="Zhu J."/>
            <person name="Jiang F."/>
            <person name="Wang X."/>
            <person name="Yang P."/>
            <person name="Bao Y."/>
            <person name="Zhao W."/>
            <person name="Wang W."/>
            <person name="Lu H."/>
            <person name="Wang Q."/>
            <person name="Cui N."/>
            <person name="Li J."/>
            <person name="Chen X."/>
            <person name="Luo L."/>
            <person name="Yu J."/>
            <person name="Kang L."/>
            <person name="Cui F."/>
        </authorList>
    </citation>
    <scope>NUCLEOTIDE SEQUENCE [LARGE SCALE GENOMIC DNA]</scope>
    <source>
        <strain evidence="9">Lst14</strain>
    </source>
</reference>
<dbReference type="SMART" id="SM00028">
    <property type="entry name" value="TPR"/>
    <property type="match status" value="3"/>
</dbReference>
<dbReference type="InterPro" id="IPR051982">
    <property type="entry name" value="CiliaryAsmbly_MitoImport"/>
</dbReference>
<feature type="repeat" description="TPR" evidence="5">
    <location>
        <begin position="312"/>
        <end position="345"/>
    </location>
</feature>
<dbReference type="SMR" id="A0A482XTW8"/>